<keyword evidence="2" id="KW-0378">Hydrolase</keyword>
<dbReference type="Proteomes" id="UP000194266">
    <property type="component" value="Unassembled WGS sequence"/>
</dbReference>
<keyword evidence="2" id="KW-0540">Nuclease</keyword>
<evidence type="ECO:0000313" key="2">
    <source>
        <dbReference type="EMBL" id="OSZ61529.1"/>
    </source>
</evidence>
<accession>A0ABX3YPZ2</accession>
<gene>
    <name evidence="2" type="ORF">OQI_04775</name>
</gene>
<name>A0ABX3YPZ2_9ACTN</name>
<feature type="region of interest" description="Disordered" evidence="1">
    <location>
        <begin position="328"/>
        <end position="347"/>
    </location>
</feature>
<organism evidence="2 3">
    <name type="scientific">Streptomyces pharetrae CZA14</name>
    <dbReference type="NCBI Taxonomy" id="1144883"/>
    <lineage>
        <taxon>Bacteria</taxon>
        <taxon>Bacillati</taxon>
        <taxon>Actinomycetota</taxon>
        <taxon>Actinomycetes</taxon>
        <taxon>Kitasatosporales</taxon>
        <taxon>Streptomycetaceae</taxon>
        <taxon>Streptomyces</taxon>
    </lineage>
</organism>
<dbReference type="GO" id="GO:0004519">
    <property type="term" value="F:endonuclease activity"/>
    <property type="evidence" value="ECO:0007669"/>
    <property type="project" value="UniProtKB-KW"/>
</dbReference>
<dbReference type="RefSeq" id="WP_086168108.1">
    <property type="nucleotide sequence ID" value="NZ_MRYD01000014.1"/>
</dbReference>
<reference evidence="2 3" key="1">
    <citation type="submission" date="2016-12" db="EMBL/GenBank/DDBJ databases">
        <title>Genome Mining:The Detection of Biosynthetic Gene Clusters to Aid in the Expression of Curamycin A produced by Streptomyces sp. strain CZA14.</title>
        <authorList>
            <person name="Durrell K.A."/>
            <person name="Kirby B.M."/>
            <person name="Khan W."/>
            <person name="Mthethwa T."/>
            <person name="Le Roes-Hill M."/>
        </authorList>
    </citation>
    <scope>NUCLEOTIDE SEQUENCE [LARGE SCALE GENOMIC DNA]</scope>
    <source>
        <strain evidence="2 3">CZA14</strain>
    </source>
</reference>
<sequence length="347" mass="38447">MGDRDAYAREPLAAAASESHSWNDLMRRLGLNPSGGQRRVLQQQKVAAHGIDTSHFRPRSPWRRYSDEAIAVAAASSTTLREVALKLGAAPATGTLSHIRRRIEAAGIDVSHFPGINRTRLALPFTDEELRAAAAPASSIRETARALGIPDDGRSRAALGRLLRERGIDTAHFRHARPSLPDDELRAAVARSESYADVMRQLGLDVDYAHHRRVRRGVTRLGLDTSHFKRRTRGSAPAAPRRSSAEDILTVLPPGSARPNRDRLHAALRRQGVPYRCVSCGNDGEWLGRPITLQIDHIDGNWLDNRSQNLRYLCPNCHALTATWCRRKSRHTQDGRPRTLRSPSGTA</sequence>
<comment type="caution">
    <text evidence="2">The sequence shown here is derived from an EMBL/GenBank/DDBJ whole genome shotgun (WGS) entry which is preliminary data.</text>
</comment>
<dbReference type="EMBL" id="MRYD01000014">
    <property type="protein sequence ID" value="OSZ61529.1"/>
    <property type="molecule type" value="Genomic_DNA"/>
</dbReference>
<keyword evidence="3" id="KW-1185">Reference proteome</keyword>
<proteinExistence type="predicted"/>
<keyword evidence="2" id="KW-0255">Endonuclease</keyword>
<dbReference type="CDD" id="cd00085">
    <property type="entry name" value="HNHc"/>
    <property type="match status" value="1"/>
</dbReference>
<dbReference type="InterPro" id="IPR003615">
    <property type="entry name" value="HNH_nuc"/>
</dbReference>
<evidence type="ECO:0000313" key="3">
    <source>
        <dbReference type="Proteomes" id="UP000194266"/>
    </source>
</evidence>
<evidence type="ECO:0000256" key="1">
    <source>
        <dbReference type="SAM" id="MobiDB-lite"/>
    </source>
</evidence>
<protein>
    <submittedName>
        <fullName evidence="2">HNH endonuclease</fullName>
    </submittedName>
</protein>